<sequence>MERVTVQWGTEVVEGEYAGHRGRLYEHSPSSILSILAEATRWTGRDYVVQGDRRIKHDEFVAAIPVAADLLAQRGVKPGDRVMLLSYNSPEFMLATWATWWLGAVPVYANRWWSTAELDHATVLTEPSVVVSDVPDLITAGRAVDISDLTGAYGHSTSALDAHPVEDIDSPALILFTSGSSGAPKAVVLSHRSVIVNQHNLLARSRRLPHLLDDAAPQPVTLVCTPLFHIGGVSNILTNLITGGRLVLTRGKFDPGEILGLIQEEGVQSWGGVPTMATRLLEHPDFDAYDLSTLRSFPLGGAPLPGALLERMVRKLPQLKKRGLANTWGMTESGGFVTVAGNADLEKYPGTVGRPYPCVELRIDDPDAKGSGEILVRSPTVMLGYLGLDDGTVDNDGWLRTGDLGHINEEGFLFLDGRSKDIVIRGGENIACVHVEKVLLDHPRVVEVAIFGVPHEDLGEELVAAVTYRPGTPVDADELREHCRARLAYFEVPTRWLIDDRPLPTLAGEKLNKKAIREAFLASRAGG</sequence>
<feature type="domain" description="AMP-binding enzyme C-terminal" evidence="4">
    <location>
        <begin position="435"/>
        <end position="495"/>
    </location>
</feature>
<dbReference type="PATRIC" id="fig|1441923.3.peg.256"/>
<evidence type="ECO:0000313" key="5">
    <source>
        <dbReference type="EMBL" id="KOS58237.1"/>
    </source>
</evidence>
<dbReference type="Gene3D" id="3.40.50.12780">
    <property type="entry name" value="N-terminal domain of ligase-like"/>
    <property type="match status" value="1"/>
</dbReference>
<dbReference type="InterPro" id="IPR042099">
    <property type="entry name" value="ANL_N_sf"/>
</dbReference>
<dbReference type="InterPro" id="IPR045851">
    <property type="entry name" value="AMP-bd_C_sf"/>
</dbReference>
<dbReference type="InterPro" id="IPR020845">
    <property type="entry name" value="AMP-binding_CS"/>
</dbReference>
<dbReference type="PANTHER" id="PTHR43201:SF5">
    <property type="entry name" value="MEDIUM-CHAIN ACYL-COA LIGASE ACSF2, MITOCHONDRIAL"/>
    <property type="match status" value="1"/>
</dbReference>
<accession>A0A0M9WQW2</accession>
<feature type="domain" description="AMP-dependent synthetase/ligase" evidence="3">
    <location>
        <begin position="39"/>
        <end position="386"/>
    </location>
</feature>
<comment type="caution">
    <text evidence="5">The sequence shown here is derived from an EMBL/GenBank/DDBJ whole genome shotgun (WGS) entry which is preliminary data.</text>
</comment>
<dbReference type="InterPro" id="IPR000873">
    <property type="entry name" value="AMP-dep_synth/lig_dom"/>
</dbReference>
<dbReference type="Pfam" id="PF13193">
    <property type="entry name" value="AMP-binding_C"/>
    <property type="match status" value="1"/>
</dbReference>
<dbReference type="GO" id="GO:0031956">
    <property type="term" value="F:medium-chain fatty acid-CoA ligase activity"/>
    <property type="evidence" value="ECO:0007669"/>
    <property type="project" value="TreeGrafter"/>
</dbReference>
<dbReference type="GO" id="GO:0006631">
    <property type="term" value="P:fatty acid metabolic process"/>
    <property type="evidence" value="ECO:0007669"/>
    <property type="project" value="TreeGrafter"/>
</dbReference>
<dbReference type="Gene3D" id="3.30.300.30">
    <property type="match status" value="1"/>
</dbReference>
<dbReference type="PANTHER" id="PTHR43201">
    <property type="entry name" value="ACYL-COA SYNTHETASE"/>
    <property type="match status" value="1"/>
</dbReference>
<name>A0A0M9WQW2_RHORH</name>
<reference evidence="6" key="2">
    <citation type="submission" date="2015-01" db="EMBL/GenBank/DDBJ databases">
        <title>Draft genome sequence of potential hydrocarbon metabolising strain of Rhodococcus rhodochrous.</title>
        <authorList>
            <person name="Aggarwal R.K."/>
            <person name="Dawar C."/>
        </authorList>
    </citation>
    <scope>NUCLEOTIDE SEQUENCE [LARGE SCALE GENOMIC DNA]</scope>
    <source>
        <strain evidence="6">KG-21</strain>
    </source>
</reference>
<dbReference type="PROSITE" id="PS00455">
    <property type="entry name" value="AMP_BINDING"/>
    <property type="match status" value="1"/>
</dbReference>
<evidence type="ECO:0000313" key="6">
    <source>
        <dbReference type="Proteomes" id="UP000037712"/>
    </source>
</evidence>
<gene>
    <name evidence="5" type="ORF">Z051_01145</name>
</gene>
<dbReference type="SUPFAM" id="SSF56801">
    <property type="entry name" value="Acetyl-CoA synthetase-like"/>
    <property type="match status" value="1"/>
</dbReference>
<dbReference type="Proteomes" id="UP000037712">
    <property type="component" value="Unassembled WGS sequence"/>
</dbReference>
<evidence type="ECO:0000256" key="1">
    <source>
        <dbReference type="ARBA" id="ARBA00006432"/>
    </source>
</evidence>
<dbReference type="Pfam" id="PF00501">
    <property type="entry name" value="AMP-binding"/>
    <property type="match status" value="1"/>
</dbReference>
<keyword evidence="2" id="KW-0436">Ligase</keyword>
<dbReference type="InterPro" id="IPR025110">
    <property type="entry name" value="AMP-bd_C"/>
</dbReference>
<proteinExistence type="inferred from homology"/>
<evidence type="ECO:0000259" key="4">
    <source>
        <dbReference type="Pfam" id="PF13193"/>
    </source>
</evidence>
<organism evidence="5 6">
    <name type="scientific">Rhodococcus rhodochrous KG-21</name>
    <dbReference type="NCBI Taxonomy" id="1441923"/>
    <lineage>
        <taxon>Bacteria</taxon>
        <taxon>Bacillati</taxon>
        <taxon>Actinomycetota</taxon>
        <taxon>Actinomycetes</taxon>
        <taxon>Mycobacteriales</taxon>
        <taxon>Nocardiaceae</taxon>
        <taxon>Rhodococcus</taxon>
    </lineage>
</organism>
<protein>
    <submittedName>
        <fullName evidence="5">AMP-dependent synthetase</fullName>
    </submittedName>
</protein>
<comment type="similarity">
    <text evidence="1">Belongs to the ATP-dependent AMP-binding enzyme family.</text>
</comment>
<evidence type="ECO:0000256" key="2">
    <source>
        <dbReference type="ARBA" id="ARBA00022598"/>
    </source>
</evidence>
<dbReference type="AlphaFoldDB" id="A0A0M9WQW2"/>
<dbReference type="EMBL" id="AZYO01000001">
    <property type="protein sequence ID" value="KOS58237.1"/>
    <property type="molecule type" value="Genomic_DNA"/>
</dbReference>
<evidence type="ECO:0000259" key="3">
    <source>
        <dbReference type="Pfam" id="PF00501"/>
    </source>
</evidence>
<reference evidence="5 6" key="1">
    <citation type="journal article" date="2015" name="Genome Announc.">
        <title>Draft Genome Sequence of Rhodococcus rhodochrous Strain KG-21, a Soil Isolate from Oil Fields of Krishna-Godavari Basin, India.</title>
        <authorList>
            <person name="Dawar C."/>
            <person name="Aggarwal R.K."/>
        </authorList>
    </citation>
    <scope>NUCLEOTIDE SEQUENCE [LARGE SCALE GENOMIC DNA]</scope>
    <source>
        <strain evidence="5 6">KG-21</strain>
    </source>
</reference>